<dbReference type="SFLD" id="SFLDG01129">
    <property type="entry name" value="C1.5:_HAD__Beta-PGM__Phosphata"/>
    <property type="match status" value="1"/>
</dbReference>
<dbReference type="Pfam" id="PF00702">
    <property type="entry name" value="Hydrolase"/>
    <property type="match status" value="1"/>
</dbReference>
<evidence type="ECO:0000256" key="1">
    <source>
        <dbReference type="ARBA" id="ARBA00000830"/>
    </source>
</evidence>
<dbReference type="EMBL" id="LQZT01000012">
    <property type="protein sequence ID" value="OCW57855.1"/>
    <property type="molecule type" value="Genomic_DNA"/>
</dbReference>
<dbReference type="InterPro" id="IPR023198">
    <property type="entry name" value="PGP-like_dom2"/>
</dbReference>
<gene>
    <name evidence="5" type="ORF">AWJ14_03420</name>
</gene>
<evidence type="ECO:0000256" key="2">
    <source>
        <dbReference type="ARBA" id="ARBA00004818"/>
    </source>
</evidence>
<dbReference type="STRING" id="1480615.AWJ14_03420"/>
<keyword evidence="6" id="KW-1185">Reference proteome</keyword>
<dbReference type="CDD" id="cd01427">
    <property type="entry name" value="HAD_like"/>
    <property type="match status" value="1"/>
</dbReference>
<comment type="catalytic activity">
    <reaction evidence="1">
        <text>2-phosphoglycolate + H2O = glycolate + phosphate</text>
        <dbReference type="Rhea" id="RHEA:14369"/>
        <dbReference type="ChEBI" id="CHEBI:15377"/>
        <dbReference type="ChEBI" id="CHEBI:29805"/>
        <dbReference type="ChEBI" id="CHEBI:43474"/>
        <dbReference type="ChEBI" id="CHEBI:58033"/>
        <dbReference type="EC" id="3.1.3.18"/>
    </reaction>
</comment>
<dbReference type="InterPro" id="IPR036412">
    <property type="entry name" value="HAD-like_sf"/>
</dbReference>
<dbReference type="NCBIfam" id="TIGR01549">
    <property type="entry name" value="HAD-SF-IA-v1"/>
    <property type="match status" value="1"/>
</dbReference>
<accession>A0A1C1YWJ0</accession>
<evidence type="ECO:0000313" key="5">
    <source>
        <dbReference type="EMBL" id="OCW57855.1"/>
    </source>
</evidence>
<dbReference type="PANTHER" id="PTHR43434">
    <property type="entry name" value="PHOSPHOGLYCOLATE PHOSPHATASE"/>
    <property type="match status" value="1"/>
</dbReference>
<comment type="caution">
    <text evidence="5">The sequence shown here is derived from an EMBL/GenBank/DDBJ whole genome shotgun (WGS) entry which is preliminary data.</text>
</comment>
<comment type="pathway">
    <text evidence="2">Organic acid metabolism; glycolate biosynthesis; glycolate from 2-phosphoglycolate: step 1/1.</text>
</comment>
<dbReference type="InterPro" id="IPR050155">
    <property type="entry name" value="HAD-like_hydrolase_sf"/>
</dbReference>
<dbReference type="Gene3D" id="1.10.150.240">
    <property type="entry name" value="Putative phosphatase, domain 2"/>
    <property type="match status" value="1"/>
</dbReference>
<name>A0A1C1YWJ0_9HYPH</name>
<dbReference type="GO" id="GO:0008967">
    <property type="term" value="F:phosphoglycolate phosphatase activity"/>
    <property type="evidence" value="ECO:0007669"/>
    <property type="project" value="UniProtKB-EC"/>
</dbReference>
<proteinExistence type="inferred from homology"/>
<comment type="similarity">
    <text evidence="3">Belongs to the HAD-like hydrolase superfamily. CbbY/CbbZ/Gph/YieH family.</text>
</comment>
<dbReference type="AlphaFoldDB" id="A0A1C1YWJ0"/>
<reference evidence="5 6" key="1">
    <citation type="submission" date="2015-12" db="EMBL/GenBank/DDBJ databases">
        <authorList>
            <person name="Shamseldin A."/>
            <person name="Moawad H."/>
            <person name="Abd El-Rahim W.M."/>
            <person name="Sadowsky M.J."/>
        </authorList>
    </citation>
    <scope>NUCLEOTIDE SEQUENCE [LARGE SCALE GENOMIC DNA]</scope>
    <source>
        <strain evidence="5 6">JC234</strain>
    </source>
</reference>
<evidence type="ECO:0000313" key="6">
    <source>
        <dbReference type="Proteomes" id="UP000094795"/>
    </source>
</evidence>
<sequence length="239" mass="24313">MTRKSVAPVKAILFDKDGTLVDFDRTWAPVNRKVAEIAARGDADLAERLLVACGMDPVSGKTRADSMFAAANAAEIAKHMVAHGSPVQADELGRLLDAAFVEGAESPWPICDLGALLGALGEAGYAMGIASSDGEAGIRRTVEVLGISAHISFVAGYDSGHGPKPEPGMIAAFATHLGLKPADIAMVGDNKHDMDMARAAGAGLAVGVLSGTGTPATLGDIADVMIGSVADLPALLSGR</sequence>
<dbReference type="Gene3D" id="3.40.50.1000">
    <property type="entry name" value="HAD superfamily/HAD-like"/>
    <property type="match status" value="1"/>
</dbReference>
<dbReference type="SFLD" id="SFLDS00003">
    <property type="entry name" value="Haloacid_Dehalogenase"/>
    <property type="match status" value="1"/>
</dbReference>
<dbReference type="InterPro" id="IPR023214">
    <property type="entry name" value="HAD_sf"/>
</dbReference>
<evidence type="ECO:0000256" key="4">
    <source>
        <dbReference type="ARBA" id="ARBA00013078"/>
    </source>
</evidence>
<dbReference type="RefSeq" id="WP_066178154.1">
    <property type="nucleotide sequence ID" value="NZ_LQZT01000012.1"/>
</dbReference>
<dbReference type="PANTHER" id="PTHR43434:SF1">
    <property type="entry name" value="PHOSPHOGLYCOLATE PHOSPHATASE"/>
    <property type="match status" value="1"/>
</dbReference>
<dbReference type="OrthoDB" id="9797743at2"/>
<dbReference type="SUPFAM" id="SSF56784">
    <property type="entry name" value="HAD-like"/>
    <property type="match status" value="1"/>
</dbReference>
<protein>
    <recommendedName>
        <fullName evidence="4">phosphoglycolate phosphatase</fullName>
        <ecNumber evidence="4">3.1.3.18</ecNumber>
    </recommendedName>
</protein>
<organism evidence="5 6">
    <name type="scientific">Hoeflea olei</name>
    <dbReference type="NCBI Taxonomy" id="1480615"/>
    <lineage>
        <taxon>Bacteria</taxon>
        <taxon>Pseudomonadati</taxon>
        <taxon>Pseudomonadota</taxon>
        <taxon>Alphaproteobacteria</taxon>
        <taxon>Hyphomicrobiales</taxon>
        <taxon>Rhizobiaceae</taxon>
        <taxon>Hoeflea</taxon>
    </lineage>
</organism>
<dbReference type="EC" id="3.1.3.18" evidence="4"/>
<dbReference type="InterPro" id="IPR006439">
    <property type="entry name" value="HAD-SF_hydro_IA"/>
</dbReference>
<evidence type="ECO:0000256" key="3">
    <source>
        <dbReference type="ARBA" id="ARBA00006171"/>
    </source>
</evidence>
<dbReference type="GO" id="GO:0006281">
    <property type="term" value="P:DNA repair"/>
    <property type="evidence" value="ECO:0007669"/>
    <property type="project" value="TreeGrafter"/>
</dbReference>
<dbReference type="Proteomes" id="UP000094795">
    <property type="component" value="Unassembled WGS sequence"/>
</dbReference>